<proteinExistence type="predicted"/>
<dbReference type="GeneID" id="37619852"/>
<protein>
    <submittedName>
        <fullName evidence="1">ORF2 protein</fullName>
    </submittedName>
</protein>
<evidence type="ECO:0000313" key="2">
    <source>
        <dbReference type="Proteomes" id="UP000266209"/>
    </source>
</evidence>
<organism evidence="1 2">
    <name type="scientific">Dioscorea bacilliform RT virus 1</name>
    <dbReference type="NCBI Taxonomy" id="2169727"/>
    <lineage>
        <taxon>Viruses</taxon>
        <taxon>Riboviria</taxon>
        <taxon>Pararnavirae</taxon>
        <taxon>Artverviricota</taxon>
        <taxon>Revtraviricetes</taxon>
        <taxon>Ortervirales</taxon>
        <taxon>Caulimoviridae</taxon>
        <taxon>Badnavirus</taxon>
        <taxon>Badnavirus deltadioscoreae</taxon>
    </lineage>
</organism>
<keyword evidence="2" id="KW-1185">Reference proteome</keyword>
<evidence type="ECO:0000313" key="1">
    <source>
        <dbReference type="EMBL" id="ANV20886.1"/>
    </source>
</evidence>
<dbReference type="KEGG" id="vg:37619852"/>
<dbReference type="EMBL" id="KX008574">
    <property type="protein sequence ID" value="ANV20886.1"/>
    <property type="molecule type" value="Genomic_DNA"/>
</dbReference>
<reference evidence="1 2" key="1">
    <citation type="journal article" date="2016" name="Viruses">
        <title>A Sequence-Independent Strategy for Amplification and Characterisation of Episomal Badnavirus Sequences Reveals Three Previously Uncharacterised Yam Badnaviruses.</title>
        <authorList>
            <person name="Bomer M."/>
            <person name="Turaki A.A."/>
            <person name="Silva G."/>
            <person name="Kumar P.L."/>
            <person name="Seal S.E."/>
        </authorList>
    </citation>
    <scope>NUCLEOTIDE SEQUENCE [LARGE SCALE GENOMIC DNA]</scope>
    <source>
        <strain evidence="1">DBRTV1</strain>
    </source>
</reference>
<dbReference type="Proteomes" id="UP000266209">
    <property type="component" value="Segment"/>
</dbReference>
<name>A0A3G1E448_9VIRU</name>
<dbReference type="RefSeq" id="YP_009508407.1">
    <property type="nucleotide sequence ID" value="NC_038986.1"/>
</dbReference>
<sequence length="123" mass="13882">MNHTEEYKRALQATEAIDPPAVGYIKPTEKLALAVINLQKQNNTLTNLITQIFEKLTQIQTEVRSLKSQASPVAASDELLDKVITKLGRLSIADKLPEKQGKLLVFKDPVLIYQEEAEKLKRR</sequence>
<accession>A0A3G1E448</accession>